<reference evidence="1" key="1">
    <citation type="submission" date="2020-05" db="EMBL/GenBank/DDBJ databases">
        <authorList>
            <person name="Chiriac C."/>
            <person name="Salcher M."/>
            <person name="Ghai R."/>
            <person name="Kavagutti S V."/>
        </authorList>
    </citation>
    <scope>NUCLEOTIDE SEQUENCE</scope>
</reference>
<dbReference type="EMBL" id="CAEZYZ010000087">
    <property type="protein sequence ID" value="CAB4746911.1"/>
    <property type="molecule type" value="Genomic_DNA"/>
</dbReference>
<dbReference type="AlphaFoldDB" id="A0A6J6THQ7"/>
<evidence type="ECO:0000313" key="1">
    <source>
        <dbReference type="EMBL" id="CAB4746911.1"/>
    </source>
</evidence>
<sequence length="186" mass="20221">MTTSALNLGGYGTEHEYEEEVLNSLRRHLHVIVPRLAQSGSPLPAPAELADTMAAAVPGATTRSEYDTLLGPFYSSTGVMRLLDVPSKQALADRRTRGTILAARTSDNMWVYPAFQFDVQAHAVRRSLVPLLAALKTAPRWGAALWLVTDHDELRGRSPLKAAAASDKERDVVTRLAVQYAQAVTA</sequence>
<gene>
    <name evidence="1" type="ORF">UFOPK2810_00641</name>
</gene>
<name>A0A6J6THQ7_9ZZZZ</name>
<accession>A0A6J6THQ7</accession>
<protein>
    <submittedName>
        <fullName evidence="1">Unannotated protein</fullName>
    </submittedName>
</protein>
<proteinExistence type="predicted"/>
<organism evidence="1">
    <name type="scientific">freshwater metagenome</name>
    <dbReference type="NCBI Taxonomy" id="449393"/>
    <lineage>
        <taxon>unclassified sequences</taxon>
        <taxon>metagenomes</taxon>
        <taxon>ecological metagenomes</taxon>
    </lineage>
</organism>